<keyword evidence="2" id="KW-1185">Reference proteome</keyword>
<organism evidence="1 2">
    <name type="scientific">Cylindrospermum stagnale PCC 7417</name>
    <dbReference type="NCBI Taxonomy" id="56107"/>
    <lineage>
        <taxon>Bacteria</taxon>
        <taxon>Bacillati</taxon>
        <taxon>Cyanobacteriota</taxon>
        <taxon>Cyanophyceae</taxon>
        <taxon>Nostocales</taxon>
        <taxon>Nostocaceae</taxon>
        <taxon>Cylindrospermum</taxon>
    </lineage>
</organism>
<dbReference type="Proteomes" id="UP000010475">
    <property type="component" value="Chromosome"/>
</dbReference>
<dbReference type="SUPFAM" id="SSF50494">
    <property type="entry name" value="Trypsin-like serine proteases"/>
    <property type="match status" value="1"/>
</dbReference>
<evidence type="ECO:0000313" key="2">
    <source>
        <dbReference type="Proteomes" id="UP000010475"/>
    </source>
</evidence>
<dbReference type="eggNOG" id="COG3591">
    <property type="taxonomic scope" value="Bacteria"/>
</dbReference>
<dbReference type="EMBL" id="CP003642">
    <property type="protein sequence ID" value="AFZ27872.1"/>
    <property type="molecule type" value="Genomic_DNA"/>
</dbReference>
<reference evidence="1 2" key="1">
    <citation type="submission" date="2012-06" db="EMBL/GenBank/DDBJ databases">
        <title>Finished chromosome of genome of Cylindrospermum stagnale PCC 7417.</title>
        <authorList>
            <consortium name="US DOE Joint Genome Institute"/>
            <person name="Gugger M."/>
            <person name="Coursin T."/>
            <person name="Rippka R."/>
            <person name="Tandeau De Marsac N."/>
            <person name="Huntemann M."/>
            <person name="Wei C.-L."/>
            <person name="Han J."/>
            <person name="Detter J.C."/>
            <person name="Han C."/>
            <person name="Tapia R."/>
            <person name="Chen A."/>
            <person name="Kyrpides N."/>
            <person name="Mavromatis K."/>
            <person name="Markowitz V."/>
            <person name="Szeto E."/>
            <person name="Ivanova N."/>
            <person name="Pagani I."/>
            <person name="Pati A."/>
            <person name="Goodwin L."/>
            <person name="Nordberg H.P."/>
            <person name="Cantor M.N."/>
            <person name="Hua S.X."/>
            <person name="Woyke T."/>
            <person name="Kerfeld C.A."/>
        </authorList>
    </citation>
    <scope>NUCLEOTIDE SEQUENCE [LARGE SCALE GENOMIC DNA]</scope>
    <source>
        <strain evidence="1 2">PCC 7417</strain>
    </source>
</reference>
<protein>
    <submittedName>
        <fullName evidence="1">Trypsin</fullName>
    </submittedName>
</protein>
<dbReference type="STRING" id="56107.Cylst_5895"/>
<proteinExistence type="predicted"/>
<dbReference type="OrthoDB" id="8479370at2"/>
<accession>K9X884</accession>
<dbReference type="Pfam" id="PF13365">
    <property type="entry name" value="Trypsin_2"/>
    <property type="match status" value="1"/>
</dbReference>
<evidence type="ECO:0000313" key="1">
    <source>
        <dbReference type="EMBL" id="AFZ27872.1"/>
    </source>
</evidence>
<name>K9X884_9NOST</name>
<dbReference type="RefSeq" id="WP_015211105.1">
    <property type="nucleotide sequence ID" value="NC_019757.1"/>
</dbReference>
<dbReference type="HOGENOM" id="CLU_1419382_0_0_3"/>
<dbReference type="KEGG" id="csg:Cylst_5895"/>
<gene>
    <name evidence="1" type="ORF">Cylst_5895</name>
</gene>
<dbReference type="Gene3D" id="2.40.10.10">
    <property type="entry name" value="Trypsin-like serine proteases"/>
    <property type="match status" value="2"/>
</dbReference>
<dbReference type="AlphaFoldDB" id="K9X884"/>
<dbReference type="InterPro" id="IPR009003">
    <property type="entry name" value="Peptidase_S1_PA"/>
</dbReference>
<dbReference type="InterPro" id="IPR043504">
    <property type="entry name" value="Peptidase_S1_PA_chymotrypsin"/>
</dbReference>
<sequence>MNAQLDSAIVRISKANGQVVGAGFLVSEKYLITCAHVVNAALSQPLEATEQPTGEISLDFPLIQPPEKLKARVIHWYPVKDSTSTSEISDIAVLELSTKPSVQAKKVRLVTADNLWGHPFQVFGFPVRRDAGVWTSGELRRPISGGRVQMQVVQQTAYRIESGFSGSPVWDENLDGIVGMTVTAEKSRERL</sequence>
<dbReference type="PATRIC" id="fig|56107.3.peg.6482"/>